<evidence type="ECO:0000259" key="1">
    <source>
        <dbReference type="SMART" id="SM00746"/>
    </source>
</evidence>
<dbReference type="SUPFAM" id="SSF47240">
    <property type="entry name" value="Ferritin-like"/>
    <property type="match status" value="1"/>
</dbReference>
<comment type="caution">
    <text evidence="2">The sequence shown here is derived from an EMBL/GenBank/DDBJ whole genome shotgun (WGS) entry which is preliminary data.</text>
</comment>
<gene>
    <name evidence="2" type="ORF">UV11_C0007G0007</name>
</gene>
<accession>A0A0G1BQM1</accession>
<dbReference type="InterPro" id="IPR009078">
    <property type="entry name" value="Ferritin-like_SF"/>
</dbReference>
<dbReference type="Gene3D" id="1.10.620.20">
    <property type="entry name" value="Ribonucleotide Reductase, subunit A"/>
    <property type="match status" value="1"/>
</dbReference>
<dbReference type="Pfam" id="PF04945">
    <property type="entry name" value="YHS"/>
    <property type="match status" value="1"/>
</dbReference>
<dbReference type="InterPro" id="IPR012348">
    <property type="entry name" value="RNR-like"/>
</dbReference>
<dbReference type="GO" id="GO:0016491">
    <property type="term" value="F:oxidoreductase activity"/>
    <property type="evidence" value="ECO:0007669"/>
    <property type="project" value="InterPro"/>
</dbReference>
<dbReference type="InterPro" id="IPR011017">
    <property type="entry name" value="TRASH_dom"/>
</dbReference>
<organism evidence="2 3">
    <name type="scientific">Candidatus Giovannonibacteria bacterium GW2011_GWF2_42_19</name>
    <dbReference type="NCBI Taxonomy" id="1618659"/>
    <lineage>
        <taxon>Bacteria</taxon>
        <taxon>Candidatus Giovannoniibacteriota</taxon>
    </lineage>
</organism>
<sequence length="62" mass="7437">MNVSKEKIMDNRDPVCGLQINPDLTKHRSTYDEKIYYFCSLECKNRFDDEPSKYAENNERED</sequence>
<protein>
    <submittedName>
        <fullName evidence="2">YHS domain-containing protein</fullName>
    </submittedName>
</protein>
<feature type="domain" description="TRASH" evidence="1">
    <location>
        <begin position="13"/>
        <end position="51"/>
    </location>
</feature>
<dbReference type="Proteomes" id="UP000034036">
    <property type="component" value="Unassembled WGS sequence"/>
</dbReference>
<dbReference type="SMART" id="SM00746">
    <property type="entry name" value="TRASH"/>
    <property type="match status" value="1"/>
</dbReference>
<name>A0A0G1BQM1_9BACT</name>
<evidence type="ECO:0000313" key="2">
    <source>
        <dbReference type="EMBL" id="KKS48551.1"/>
    </source>
</evidence>
<dbReference type="EMBL" id="LCDF01000007">
    <property type="protein sequence ID" value="KKS48551.1"/>
    <property type="molecule type" value="Genomic_DNA"/>
</dbReference>
<evidence type="ECO:0000313" key="3">
    <source>
        <dbReference type="Proteomes" id="UP000034036"/>
    </source>
</evidence>
<dbReference type="AlphaFoldDB" id="A0A0G1BQM1"/>
<dbReference type="STRING" id="1618659.UV11_C0007G0007"/>
<dbReference type="InterPro" id="IPR007029">
    <property type="entry name" value="YHS_dom"/>
</dbReference>
<reference evidence="2 3" key="1">
    <citation type="journal article" date="2015" name="Nature">
        <title>rRNA introns, odd ribosomes, and small enigmatic genomes across a large radiation of phyla.</title>
        <authorList>
            <person name="Brown C.T."/>
            <person name="Hug L.A."/>
            <person name="Thomas B.C."/>
            <person name="Sharon I."/>
            <person name="Castelle C.J."/>
            <person name="Singh A."/>
            <person name="Wilkins M.J."/>
            <person name="Williams K.H."/>
            <person name="Banfield J.F."/>
        </authorList>
    </citation>
    <scope>NUCLEOTIDE SEQUENCE [LARGE SCALE GENOMIC DNA]</scope>
</reference>
<proteinExistence type="predicted"/>